<dbReference type="Proteomes" id="UP000768471">
    <property type="component" value="Unassembled WGS sequence"/>
</dbReference>
<keyword evidence="2" id="KW-1185">Reference proteome</keyword>
<gene>
    <name evidence="1" type="ORF">H9Q10_00650</name>
</gene>
<reference evidence="1 2" key="1">
    <citation type="submission" date="2020-09" db="EMBL/GenBank/DDBJ databases">
        <title>Eikenella S3660 sp. nov., isolated from a throat swab.</title>
        <authorList>
            <person name="Buhl M."/>
        </authorList>
    </citation>
    <scope>NUCLEOTIDE SEQUENCE [LARGE SCALE GENOMIC DNA]</scope>
    <source>
        <strain evidence="1 2">S3360</strain>
    </source>
</reference>
<dbReference type="RefSeq" id="WP_197902119.1">
    <property type="nucleotide sequence ID" value="NZ_JACSGR010000001.1"/>
</dbReference>
<name>A0ABS0N7B4_9NEIS</name>
<dbReference type="Pfam" id="PF14131">
    <property type="entry name" value="DUF4298"/>
    <property type="match status" value="1"/>
</dbReference>
<evidence type="ECO:0000313" key="2">
    <source>
        <dbReference type="Proteomes" id="UP000768471"/>
    </source>
</evidence>
<evidence type="ECO:0000313" key="1">
    <source>
        <dbReference type="EMBL" id="MBH5328185.1"/>
    </source>
</evidence>
<comment type="caution">
    <text evidence="1">The sequence shown here is derived from an EMBL/GenBank/DDBJ whole genome shotgun (WGS) entry which is preliminary data.</text>
</comment>
<sequence>MPQTAQQRINHIQARYREWQRLVPELEAAQAQWRQAMQVLHELADFYENEYAEIHQAMEEGLEVSLRTEGEYSIMSEDALWNALQQHYDLSWFWLRTAARELDPQRNEEGDETGSAG</sequence>
<dbReference type="EMBL" id="JACSGR010000001">
    <property type="protein sequence ID" value="MBH5328185.1"/>
    <property type="molecule type" value="Genomic_DNA"/>
</dbReference>
<organism evidence="1 2">
    <name type="scientific">Eikenella glucosivorans</name>
    <dbReference type="NCBI Taxonomy" id="2766967"/>
    <lineage>
        <taxon>Bacteria</taxon>
        <taxon>Pseudomonadati</taxon>
        <taxon>Pseudomonadota</taxon>
        <taxon>Betaproteobacteria</taxon>
        <taxon>Neisseriales</taxon>
        <taxon>Neisseriaceae</taxon>
        <taxon>Eikenella</taxon>
    </lineage>
</organism>
<accession>A0ABS0N7B4</accession>
<proteinExistence type="predicted"/>
<protein>
    <submittedName>
        <fullName evidence="1">DUF4298 domain-containing protein</fullName>
    </submittedName>
</protein>
<dbReference type="InterPro" id="IPR025384">
    <property type="entry name" value="DUF4298"/>
</dbReference>